<dbReference type="AlphaFoldDB" id="A0A154WFI0"/>
<keyword evidence="10 11" id="KW-0472">Membrane</keyword>
<dbReference type="InterPro" id="IPR037185">
    <property type="entry name" value="EmrE-like"/>
</dbReference>
<gene>
    <name evidence="13" type="ORF">AUP43_16960</name>
</gene>
<dbReference type="InterPro" id="IPR000390">
    <property type="entry name" value="Small_drug/metabolite_transptr"/>
</dbReference>
<proteinExistence type="predicted"/>
<feature type="transmembrane region" description="Helical" evidence="11">
    <location>
        <begin position="206"/>
        <end position="227"/>
    </location>
</feature>
<dbReference type="OrthoDB" id="9783707at2"/>
<feature type="transmembrane region" description="Helical" evidence="11">
    <location>
        <begin position="87"/>
        <end position="108"/>
    </location>
</feature>
<keyword evidence="2" id="KW-1003">Cell membrane</keyword>
<feature type="transmembrane region" description="Helical" evidence="11">
    <location>
        <begin position="233"/>
        <end position="254"/>
    </location>
</feature>
<evidence type="ECO:0000256" key="9">
    <source>
        <dbReference type="ARBA" id="ARBA00023098"/>
    </source>
</evidence>
<dbReference type="Pfam" id="PF00892">
    <property type="entry name" value="EamA"/>
    <property type="match status" value="2"/>
</dbReference>
<dbReference type="PANTHER" id="PTHR30561">
    <property type="entry name" value="SMR FAMILY PROTON-DEPENDENT DRUG EFFLUX TRANSPORTER SUGE"/>
    <property type="match status" value="1"/>
</dbReference>
<evidence type="ECO:0000256" key="7">
    <source>
        <dbReference type="ARBA" id="ARBA00022985"/>
    </source>
</evidence>
<evidence type="ECO:0000256" key="1">
    <source>
        <dbReference type="ARBA" id="ARBA00004651"/>
    </source>
</evidence>
<keyword evidence="4" id="KW-0997">Cell inner membrane</keyword>
<dbReference type="GO" id="GO:0005886">
    <property type="term" value="C:plasma membrane"/>
    <property type="evidence" value="ECO:0007669"/>
    <property type="project" value="UniProtKB-SubCell"/>
</dbReference>
<feature type="domain" description="EamA" evidence="12">
    <location>
        <begin position="155"/>
        <end position="276"/>
    </location>
</feature>
<dbReference type="GO" id="GO:0009103">
    <property type="term" value="P:lipopolysaccharide biosynthetic process"/>
    <property type="evidence" value="ECO:0007669"/>
    <property type="project" value="UniProtKB-KW"/>
</dbReference>
<feature type="transmembrane region" description="Helical" evidence="11">
    <location>
        <begin position="6"/>
        <end position="23"/>
    </location>
</feature>
<feature type="transmembrane region" description="Helical" evidence="11">
    <location>
        <begin position="172"/>
        <end position="194"/>
    </location>
</feature>
<name>A0A154WFI0_9PROT</name>
<dbReference type="Gene3D" id="1.10.3730.20">
    <property type="match status" value="1"/>
</dbReference>
<keyword evidence="7" id="KW-0448">Lipopolysaccharide biosynthesis</keyword>
<dbReference type="InterPro" id="IPR000620">
    <property type="entry name" value="EamA_dom"/>
</dbReference>
<dbReference type="EMBL" id="LPXN01000040">
    <property type="protein sequence ID" value="KZD12262.1"/>
    <property type="molecule type" value="Genomic_DNA"/>
</dbReference>
<sequence length="280" mass="29053">MSTTVMLAVLVGAFLHASWNALVKSSSDKFLDTVVLFSCAAVMSLPALFFLPLPAPAAWPYLLGSAAIHLAYFLLVAAAYRAADMSFAYPLMRGTAPLLVALASGALLGEHLSTAAWAGVLLICGGVLGLTLAYRPAAGTILPPLAFGLGNAGVIAAYTLTDGLGARLSGNALSYTLWNFLLAALPLLTVALIFRRRDLLPHLRRRWRQGIGGGACSIGSYALALWAMTQAPIASVAALREVSILFAIALASFALKERVGYARTAAAVAVLGGAVALRLG</sequence>
<feature type="transmembrane region" description="Helical" evidence="11">
    <location>
        <begin position="30"/>
        <end position="53"/>
    </location>
</feature>
<dbReference type="SUPFAM" id="SSF103481">
    <property type="entry name" value="Multidrug resistance efflux transporter EmrE"/>
    <property type="match status" value="2"/>
</dbReference>
<evidence type="ECO:0000256" key="11">
    <source>
        <dbReference type="SAM" id="Phobius"/>
    </source>
</evidence>
<evidence type="ECO:0000313" key="13">
    <source>
        <dbReference type="EMBL" id="KZD12262.1"/>
    </source>
</evidence>
<evidence type="ECO:0000313" key="14">
    <source>
        <dbReference type="Proteomes" id="UP000076400"/>
    </source>
</evidence>
<keyword evidence="8 11" id="KW-1133">Transmembrane helix</keyword>
<evidence type="ECO:0000256" key="4">
    <source>
        <dbReference type="ARBA" id="ARBA00022519"/>
    </source>
</evidence>
<evidence type="ECO:0000256" key="3">
    <source>
        <dbReference type="ARBA" id="ARBA00022516"/>
    </source>
</evidence>
<feature type="transmembrane region" description="Helical" evidence="11">
    <location>
        <begin position="141"/>
        <end position="160"/>
    </location>
</feature>
<evidence type="ECO:0000259" key="12">
    <source>
        <dbReference type="Pfam" id="PF00892"/>
    </source>
</evidence>
<keyword evidence="6 11" id="KW-0812">Transmembrane</keyword>
<evidence type="ECO:0000256" key="2">
    <source>
        <dbReference type="ARBA" id="ARBA00022475"/>
    </source>
</evidence>
<keyword evidence="3" id="KW-0444">Lipid biosynthesis</keyword>
<reference evidence="13 14" key="1">
    <citation type="submission" date="2015-12" db="EMBL/GenBank/DDBJ databases">
        <title>Genome sequence of Oceanibaculum pacificum MCCC 1A02656.</title>
        <authorList>
            <person name="Lu L."/>
            <person name="Lai Q."/>
            <person name="Shao Z."/>
            <person name="Qian P."/>
        </authorList>
    </citation>
    <scope>NUCLEOTIDE SEQUENCE [LARGE SCALE GENOMIC DNA]</scope>
    <source>
        <strain evidence="13 14">MCCC 1A02656</strain>
    </source>
</reference>
<dbReference type="STRING" id="580166.AUP43_16960"/>
<accession>A0A154WFI0</accession>
<feature type="transmembrane region" description="Helical" evidence="11">
    <location>
        <begin position="114"/>
        <end position="134"/>
    </location>
</feature>
<dbReference type="PANTHER" id="PTHR30561:SF9">
    <property type="entry name" value="4-AMINO-4-DEOXY-L-ARABINOSE-PHOSPHOUNDECAPRENOL FLIPPASE SUBUNIT ARNF-RELATED"/>
    <property type="match status" value="1"/>
</dbReference>
<feature type="transmembrane region" description="Helical" evidence="11">
    <location>
        <begin position="59"/>
        <end position="80"/>
    </location>
</feature>
<organism evidence="13 14">
    <name type="scientific">Oceanibaculum pacificum</name>
    <dbReference type="NCBI Taxonomy" id="580166"/>
    <lineage>
        <taxon>Bacteria</taxon>
        <taxon>Pseudomonadati</taxon>
        <taxon>Pseudomonadota</taxon>
        <taxon>Alphaproteobacteria</taxon>
        <taxon>Rhodospirillales</taxon>
        <taxon>Oceanibaculaceae</taxon>
        <taxon>Oceanibaculum</taxon>
    </lineage>
</organism>
<feature type="domain" description="EamA" evidence="12">
    <location>
        <begin position="5"/>
        <end position="131"/>
    </location>
</feature>
<evidence type="ECO:0000256" key="6">
    <source>
        <dbReference type="ARBA" id="ARBA00022692"/>
    </source>
</evidence>
<comment type="caution">
    <text evidence="13">The sequence shown here is derived from an EMBL/GenBank/DDBJ whole genome shotgun (WGS) entry which is preliminary data.</text>
</comment>
<protein>
    <recommendedName>
        <fullName evidence="12">EamA domain-containing protein</fullName>
    </recommendedName>
</protein>
<evidence type="ECO:0000256" key="8">
    <source>
        <dbReference type="ARBA" id="ARBA00022989"/>
    </source>
</evidence>
<evidence type="ECO:0000256" key="5">
    <source>
        <dbReference type="ARBA" id="ARBA00022556"/>
    </source>
</evidence>
<dbReference type="RefSeq" id="WP_067552835.1">
    <property type="nucleotide sequence ID" value="NZ_LPXN01000040.1"/>
</dbReference>
<evidence type="ECO:0000256" key="10">
    <source>
        <dbReference type="ARBA" id="ARBA00023136"/>
    </source>
</evidence>
<comment type="subcellular location">
    <subcellularLocation>
        <location evidence="1">Cell membrane</location>
        <topology evidence="1">Multi-pass membrane protein</topology>
    </subcellularLocation>
</comment>
<dbReference type="GO" id="GO:0022857">
    <property type="term" value="F:transmembrane transporter activity"/>
    <property type="evidence" value="ECO:0007669"/>
    <property type="project" value="InterPro"/>
</dbReference>
<dbReference type="Proteomes" id="UP000076400">
    <property type="component" value="Unassembled WGS sequence"/>
</dbReference>
<dbReference type="GO" id="GO:0009245">
    <property type="term" value="P:lipid A biosynthetic process"/>
    <property type="evidence" value="ECO:0007669"/>
    <property type="project" value="UniProtKB-KW"/>
</dbReference>
<keyword evidence="5" id="KW-0441">Lipid A biosynthesis</keyword>
<keyword evidence="9" id="KW-0443">Lipid metabolism</keyword>
<keyword evidence="14" id="KW-1185">Reference proteome</keyword>